<proteinExistence type="predicted"/>
<sequence length="207" mass="23266">MSALDNIAVRALSQLPGAGSLVPLLTGEVTNRESSIVWPSCTLQLPDFRGAVVSNANHQPNSPEPVEIESPAFQPQNNYNVALNTTLSLNAKSNSTFTMPTIPYRPSLLNTFLDRHFPRRSNTYGEILELGAVFSGHLRALHDIFRTESTSAETERRIVAVLEANIREWIMSRQEVDELTKLRFLEFKLRQRLSDMSHNFEAPPTTF</sequence>
<evidence type="ECO:0000313" key="2">
    <source>
        <dbReference type="Proteomes" id="UP000717696"/>
    </source>
</evidence>
<protein>
    <submittedName>
        <fullName evidence="1">Uncharacterized protein</fullName>
    </submittedName>
</protein>
<reference evidence="1" key="1">
    <citation type="journal article" date="2021" name="Nat. Commun.">
        <title>Genetic determinants of endophytism in the Arabidopsis root mycobiome.</title>
        <authorList>
            <person name="Mesny F."/>
            <person name="Miyauchi S."/>
            <person name="Thiergart T."/>
            <person name="Pickel B."/>
            <person name="Atanasova L."/>
            <person name="Karlsson M."/>
            <person name="Huettel B."/>
            <person name="Barry K.W."/>
            <person name="Haridas S."/>
            <person name="Chen C."/>
            <person name="Bauer D."/>
            <person name="Andreopoulos W."/>
            <person name="Pangilinan J."/>
            <person name="LaButti K."/>
            <person name="Riley R."/>
            <person name="Lipzen A."/>
            <person name="Clum A."/>
            <person name="Drula E."/>
            <person name="Henrissat B."/>
            <person name="Kohler A."/>
            <person name="Grigoriev I.V."/>
            <person name="Martin F.M."/>
            <person name="Hacquard S."/>
        </authorList>
    </citation>
    <scope>NUCLEOTIDE SEQUENCE</scope>
    <source>
        <strain evidence="1">MPI-CAGE-AT-0021</strain>
    </source>
</reference>
<name>A0A9P9J8T8_9HYPO</name>
<dbReference type="Proteomes" id="UP000717696">
    <property type="component" value="Unassembled WGS sequence"/>
</dbReference>
<evidence type="ECO:0000313" key="1">
    <source>
        <dbReference type="EMBL" id="KAH7154906.1"/>
    </source>
</evidence>
<comment type="caution">
    <text evidence="1">The sequence shown here is derived from an EMBL/GenBank/DDBJ whole genome shotgun (WGS) entry which is preliminary data.</text>
</comment>
<accession>A0A9P9J8T8</accession>
<dbReference type="AlphaFoldDB" id="A0A9P9J8T8"/>
<gene>
    <name evidence="1" type="ORF">B0J13DRAFT_521079</name>
</gene>
<dbReference type="OrthoDB" id="5070726at2759"/>
<organism evidence="1 2">
    <name type="scientific">Dactylonectria estremocensis</name>
    <dbReference type="NCBI Taxonomy" id="1079267"/>
    <lineage>
        <taxon>Eukaryota</taxon>
        <taxon>Fungi</taxon>
        <taxon>Dikarya</taxon>
        <taxon>Ascomycota</taxon>
        <taxon>Pezizomycotina</taxon>
        <taxon>Sordariomycetes</taxon>
        <taxon>Hypocreomycetidae</taxon>
        <taxon>Hypocreales</taxon>
        <taxon>Nectriaceae</taxon>
        <taxon>Dactylonectria</taxon>
    </lineage>
</organism>
<keyword evidence="2" id="KW-1185">Reference proteome</keyword>
<dbReference type="EMBL" id="JAGMUU010000004">
    <property type="protein sequence ID" value="KAH7154906.1"/>
    <property type="molecule type" value="Genomic_DNA"/>
</dbReference>